<dbReference type="Proteomes" id="UP000612746">
    <property type="component" value="Unassembled WGS sequence"/>
</dbReference>
<dbReference type="InterPro" id="IPR027684">
    <property type="entry name" value="TBCC"/>
</dbReference>
<dbReference type="Gene3D" id="2.160.20.70">
    <property type="match status" value="1"/>
</dbReference>
<dbReference type="PANTHER" id="PTHR15139">
    <property type="entry name" value="TUBULIN FOLDING COFACTOR C"/>
    <property type="match status" value="1"/>
</dbReference>
<comment type="similarity">
    <text evidence="2">Belongs to the TBCC family.</text>
</comment>
<dbReference type="InterPro" id="IPR038397">
    <property type="entry name" value="TBCC_N_sf"/>
</dbReference>
<comment type="subunit">
    <text evidence="5">Supercomplex made of cofactors A to E. Cofactors A and D function by capturing and stabilizing tubulin in a quasi-native conformation. Cofactor E binds to the cofactor D-tubulin complex; interaction with cofactor C then causes the release of tubulin polypeptides that are committed to the native state.</text>
</comment>
<dbReference type="Pfam" id="PF16752">
    <property type="entry name" value="TBCC_N"/>
    <property type="match status" value="1"/>
</dbReference>
<name>A0A8H7Q9Y9_9FUNG</name>
<evidence type="ECO:0000256" key="1">
    <source>
        <dbReference type="ARBA" id="ARBA00004496"/>
    </source>
</evidence>
<gene>
    <name evidence="7" type="ORF">INT44_004276</name>
</gene>
<dbReference type="OrthoDB" id="194775at2759"/>
<organism evidence="7 8">
    <name type="scientific">Umbelopsis vinacea</name>
    <dbReference type="NCBI Taxonomy" id="44442"/>
    <lineage>
        <taxon>Eukaryota</taxon>
        <taxon>Fungi</taxon>
        <taxon>Fungi incertae sedis</taxon>
        <taxon>Mucoromycota</taxon>
        <taxon>Mucoromycotina</taxon>
        <taxon>Umbelopsidomycetes</taxon>
        <taxon>Umbelopsidales</taxon>
        <taxon>Umbelopsidaceae</taxon>
        <taxon>Umbelopsis</taxon>
    </lineage>
</organism>
<dbReference type="AlphaFoldDB" id="A0A8H7Q9Y9"/>
<dbReference type="PANTHER" id="PTHR15139:SF0">
    <property type="entry name" value="TUBULIN-SPECIFIC CHAPERONE C"/>
    <property type="match status" value="1"/>
</dbReference>
<evidence type="ECO:0000313" key="7">
    <source>
        <dbReference type="EMBL" id="KAG2189134.1"/>
    </source>
</evidence>
<dbReference type="GO" id="GO:0007023">
    <property type="term" value="P:post-chaperonin tubulin folding pathway"/>
    <property type="evidence" value="ECO:0007669"/>
    <property type="project" value="InterPro"/>
</dbReference>
<evidence type="ECO:0000259" key="6">
    <source>
        <dbReference type="PROSITE" id="PS51329"/>
    </source>
</evidence>
<keyword evidence="4" id="KW-0007">Acetylation</keyword>
<keyword evidence="8" id="KW-1185">Reference proteome</keyword>
<keyword evidence="3" id="KW-0963">Cytoplasm</keyword>
<feature type="domain" description="C-CAP/cofactor C-like" evidence="6">
    <location>
        <begin position="113"/>
        <end position="275"/>
    </location>
</feature>
<dbReference type="InterPro" id="IPR017901">
    <property type="entry name" value="C-CAP_CF_C-like"/>
</dbReference>
<comment type="caution">
    <text evidence="7">The sequence shown here is derived from an EMBL/GenBank/DDBJ whole genome shotgun (WGS) entry which is preliminary data.</text>
</comment>
<dbReference type="InterPro" id="IPR016098">
    <property type="entry name" value="CAP/MinC_C"/>
</dbReference>
<accession>A0A8H7Q9Y9</accession>
<dbReference type="EMBL" id="JAEPRA010000001">
    <property type="protein sequence ID" value="KAG2189134.1"/>
    <property type="molecule type" value="Genomic_DNA"/>
</dbReference>
<dbReference type="InterPro" id="IPR012945">
    <property type="entry name" value="Tubulin-bd_cofactor_C_dom"/>
</dbReference>
<evidence type="ECO:0000256" key="4">
    <source>
        <dbReference type="ARBA" id="ARBA00022990"/>
    </source>
</evidence>
<evidence type="ECO:0000313" key="8">
    <source>
        <dbReference type="Proteomes" id="UP000612746"/>
    </source>
</evidence>
<reference evidence="7" key="1">
    <citation type="submission" date="2020-12" db="EMBL/GenBank/DDBJ databases">
        <title>Metabolic potential, ecology and presence of endohyphal bacteria is reflected in genomic diversity of Mucoromycotina.</title>
        <authorList>
            <person name="Muszewska A."/>
            <person name="Okrasinska A."/>
            <person name="Steczkiewicz K."/>
            <person name="Drgas O."/>
            <person name="Orlowska M."/>
            <person name="Perlinska-Lenart U."/>
            <person name="Aleksandrzak-Piekarczyk T."/>
            <person name="Szatraj K."/>
            <person name="Zielenkiewicz U."/>
            <person name="Pilsyk S."/>
            <person name="Malc E."/>
            <person name="Mieczkowski P."/>
            <person name="Kruszewska J.S."/>
            <person name="Biernat P."/>
            <person name="Pawlowska J."/>
        </authorList>
    </citation>
    <scope>NUCLEOTIDE SEQUENCE</scope>
    <source>
        <strain evidence="7">WA0000051536</strain>
    </source>
</reference>
<dbReference type="GO" id="GO:0007021">
    <property type="term" value="P:tubulin complex assembly"/>
    <property type="evidence" value="ECO:0007669"/>
    <property type="project" value="TreeGrafter"/>
</dbReference>
<sequence>MDSTTASANFYSEFQIEKDAIQEQLSRSSEIDKGHLDQHFESLLSRINSLERKLTESTAFVPGYDQRQFALALKTLKDNLTAQRSNLTPRTKFSFKSRSKKAATAINTKQTKPADVNTAVSAKVSNTITQNTIKYTNVQNSLLTFPQDSDHSMMDVSISNAKRCIIRLDEKQHGVSAVHIKDVEECVIIAGRVSGSILIYGCKRSIILAECHQFRMHNSTTVKLLLSVSSHPIMEDSQDIVIGSYHGQPALSNDNASQHVERPKNYYDHMEDFNWLKQQESPNWRLMDPSIASKTSQALMQLDALTAKEAAASTEFDLYKDLFPM</sequence>
<proteinExistence type="inferred from homology"/>
<evidence type="ECO:0000256" key="2">
    <source>
        <dbReference type="ARBA" id="ARBA00008848"/>
    </source>
</evidence>
<evidence type="ECO:0000256" key="5">
    <source>
        <dbReference type="ARBA" id="ARBA00026055"/>
    </source>
</evidence>
<dbReference type="Pfam" id="PF07986">
    <property type="entry name" value="TBCC"/>
    <property type="match status" value="1"/>
</dbReference>
<evidence type="ECO:0000256" key="3">
    <source>
        <dbReference type="ARBA" id="ARBA00022490"/>
    </source>
</evidence>
<dbReference type="InterPro" id="IPR031925">
    <property type="entry name" value="TBCC_N"/>
</dbReference>
<dbReference type="GO" id="GO:0015631">
    <property type="term" value="F:tubulin binding"/>
    <property type="evidence" value="ECO:0007669"/>
    <property type="project" value="InterPro"/>
</dbReference>
<comment type="subcellular location">
    <subcellularLocation>
        <location evidence="1">Cytoplasm</location>
    </subcellularLocation>
</comment>
<protein>
    <recommendedName>
        <fullName evidence="6">C-CAP/cofactor C-like domain-containing protein</fullName>
    </recommendedName>
</protein>
<dbReference type="Gene3D" id="1.20.58.1250">
    <property type="entry name" value="Tubulin Binding Cofactor C, N-terminal domain"/>
    <property type="match status" value="1"/>
</dbReference>
<dbReference type="GO" id="GO:0005737">
    <property type="term" value="C:cytoplasm"/>
    <property type="evidence" value="ECO:0007669"/>
    <property type="project" value="UniProtKB-SubCell"/>
</dbReference>
<dbReference type="PROSITE" id="PS51329">
    <property type="entry name" value="C_CAP_COFACTOR_C"/>
    <property type="match status" value="1"/>
</dbReference>